<dbReference type="Gene3D" id="2.30.30.40">
    <property type="entry name" value="SH3 Domains"/>
    <property type="match status" value="1"/>
</dbReference>
<evidence type="ECO:0000259" key="4">
    <source>
        <dbReference type="SMART" id="SM00646"/>
    </source>
</evidence>
<dbReference type="SUPFAM" id="SSF53187">
    <property type="entry name" value="Zn-dependent exopeptidases"/>
    <property type="match status" value="1"/>
</dbReference>
<feature type="domain" description="SH3b" evidence="3">
    <location>
        <begin position="181"/>
        <end position="240"/>
    </location>
</feature>
<dbReference type="InterPro" id="IPR002508">
    <property type="entry name" value="MurNAc-LAA_cat"/>
</dbReference>
<protein>
    <submittedName>
        <fullName evidence="5">N-acetylmuramoyl-L-alanine amidase</fullName>
    </submittedName>
</protein>
<evidence type="ECO:0000256" key="1">
    <source>
        <dbReference type="ARBA" id="ARBA00022801"/>
    </source>
</evidence>
<dbReference type="GO" id="GO:0071555">
    <property type="term" value="P:cell wall organization"/>
    <property type="evidence" value="ECO:0007669"/>
    <property type="project" value="UniProtKB-KW"/>
</dbReference>
<dbReference type="Gene3D" id="3.40.630.40">
    <property type="entry name" value="Zn-dependent exopeptidases"/>
    <property type="match status" value="1"/>
</dbReference>
<dbReference type="EMBL" id="DSRU01000223">
    <property type="protein sequence ID" value="HFM99043.1"/>
    <property type="molecule type" value="Genomic_DNA"/>
</dbReference>
<reference evidence="5" key="1">
    <citation type="journal article" date="2020" name="mSystems">
        <title>Genome- and Community-Level Interaction Insights into Carbon Utilization and Element Cycling Functions of Hydrothermarchaeota in Hydrothermal Sediment.</title>
        <authorList>
            <person name="Zhou Z."/>
            <person name="Liu Y."/>
            <person name="Xu W."/>
            <person name="Pan J."/>
            <person name="Luo Z.H."/>
            <person name="Li M."/>
        </authorList>
    </citation>
    <scope>NUCLEOTIDE SEQUENCE [LARGE SCALE GENOMIC DNA]</scope>
    <source>
        <strain evidence="5">SpSt-418</strain>
    </source>
</reference>
<gene>
    <name evidence="5" type="ORF">ENR64_15060</name>
</gene>
<keyword evidence="2" id="KW-0961">Cell wall biogenesis/degradation</keyword>
<dbReference type="PANTHER" id="PTHR30404:SF0">
    <property type="entry name" value="N-ACETYLMURAMOYL-L-ALANINE AMIDASE AMIC"/>
    <property type="match status" value="1"/>
</dbReference>
<dbReference type="SMART" id="SM00287">
    <property type="entry name" value="SH3b"/>
    <property type="match status" value="1"/>
</dbReference>
<comment type="caution">
    <text evidence="5">The sequence shown here is derived from an EMBL/GenBank/DDBJ whole genome shotgun (WGS) entry which is preliminary data.</text>
</comment>
<dbReference type="InterPro" id="IPR003646">
    <property type="entry name" value="SH3-like_bac-type"/>
</dbReference>
<accession>A0A7C3KFB9</accession>
<evidence type="ECO:0000256" key="2">
    <source>
        <dbReference type="ARBA" id="ARBA00023316"/>
    </source>
</evidence>
<dbReference type="GO" id="GO:0008745">
    <property type="term" value="F:N-acetylmuramoyl-L-alanine amidase activity"/>
    <property type="evidence" value="ECO:0007669"/>
    <property type="project" value="InterPro"/>
</dbReference>
<name>A0A7C3KFB9_9CYAN</name>
<dbReference type="AlphaFoldDB" id="A0A7C3KFB9"/>
<feature type="domain" description="MurNAc-LAA" evidence="4">
    <location>
        <begin position="416"/>
        <end position="528"/>
    </location>
</feature>
<organism evidence="5">
    <name type="scientific">Oscillatoriales cyanobacterium SpSt-418</name>
    <dbReference type="NCBI Taxonomy" id="2282169"/>
    <lineage>
        <taxon>Bacteria</taxon>
        <taxon>Bacillati</taxon>
        <taxon>Cyanobacteriota</taxon>
        <taxon>Cyanophyceae</taxon>
        <taxon>Oscillatoriophycideae</taxon>
        <taxon>Oscillatoriales</taxon>
    </lineage>
</organism>
<dbReference type="CDD" id="cd02696">
    <property type="entry name" value="MurNAc-LAA"/>
    <property type="match status" value="1"/>
</dbReference>
<sequence length="535" mass="59032">MIGSAPPTGAVTVNGQAIKRNAAGNFAPSFPLQLGENRFTLQYGQQQINLLVTRLDPRSQTPTDLAFGQDSLIPPADVAHLPNEWVCFAAIAPSKADVTVQLANQRINLAPEVAATELPPNSAVLTAQEQPATAASGYYRGCTRFMQPGDLGQPEYRLTFNNKTLRQTAPGRVKILAPEDLTVAEVTADVAIARTGPSTDYSRLTPLPKGVKAAITGYEGDWIRLDYGAWIRKSEAMIRAATVPPTTTIRSARSRRTGNWTEIVFPLQVPVPISIQQASDRLMLTLHNTTAQTDTIRMDDDPLIQRLDWQQTQAGQVQYTFQMKSKQQWGYRVRYEGSSLVLRIRQPPQAVKDAKILLDAGHGGPEDLGARGPTGYPEKDVTLIVSKLVRDELVQKGITVVMTRETDTDVGLGDRVALIEKEQPTLALSLHYNALPDSGDAENTQGVSAFWYHPQAQDFAVFLHNHLVRTLNRSSYGVYWNNLALTRPTAAPSVLLEMGFMIHPDEFEWIVNPAEQKRLAREIAEAIALWLEARI</sequence>
<evidence type="ECO:0000259" key="3">
    <source>
        <dbReference type="SMART" id="SM00287"/>
    </source>
</evidence>
<dbReference type="PANTHER" id="PTHR30404">
    <property type="entry name" value="N-ACETYLMURAMOYL-L-ALANINE AMIDASE"/>
    <property type="match status" value="1"/>
</dbReference>
<dbReference type="GO" id="GO:0030288">
    <property type="term" value="C:outer membrane-bounded periplasmic space"/>
    <property type="evidence" value="ECO:0007669"/>
    <property type="project" value="TreeGrafter"/>
</dbReference>
<dbReference type="InterPro" id="IPR050695">
    <property type="entry name" value="N-acetylmuramoyl_amidase_3"/>
</dbReference>
<keyword evidence="1" id="KW-0378">Hydrolase</keyword>
<dbReference type="SMART" id="SM00646">
    <property type="entry name" value="Ami_3"/>
    <property type="match status" value="1"/>
</dbReference>
<proteinExistence type="predicted"/>
<evidence type="ECO:0000313" key="5">
    <source>
        <dbReference type="EMBL" id="HFM99043.1"/>
    </source>
</evidence>
<dbReference type="GO" id="GO:0009253">
    <property type="term" value="P:peptidoglycan catabolic process"/>
    <property type="evidence" value="ECO:0007669"/>
    <property type="project" value="InterPro"/>
</dbReference>
<dbReference type="Pfam" id="PF01520">
    <property type="entry name" value="Amidase_3"/>
    <property type="match status" value="1"/>
</dbReference>